<dbReference type="STRING" id="425504.SAMN05216206_1081"/>
<dbReference type="OrthoDB" id="6215439at2"/>
<organism evidence="2 3">
    <name type="scientific">Pseudomonas guineae</name>
    <dbReference type="NCBI Taxonomy" id="425504"/>
    <lineage>
        <taxon>Bacteria</taxon>
        <taxon>Pseudomonadati</taxon>
        <taxon>Pseudomonadota</taxon>
        <taxon>Gammaproteobacteria</taxon>
        <taxon>Pseudomonadales</taxon>
        <taxon>Pseudomonadaceae</taxon>
        <taxon>Pseudomonas</taxon>
    </lineage>
</organism>
<sequence>MSIKHLLAAASVLLLCTGCASGLNSHQQAELKHFEARGQAVEEKNPGLGAALGILPGGGSFYGREYGFGIVNLLLWPISILWDPVSGFDAAQSINYQATKAHLHNQYERELNGLDEQLQTGQIDITQYTLSKRKVDQKYRYN</sequence>
<dbReference type="Proteomes" id="UP000243606">
    <property type="component" value="Unassembled WGS sequence"/>
</dbReference>
<feature type="chain" id="PRO_5017417463" description="Lipoprotein" evidence="1">
    <location>
        <begin position="21"/>
        <end position="142"/>
    </location>
</feature>
<name>A0A1I3EQV5_9PSED</name>
<proteinExistence type="predicted"/>
<feature type="signal peptide" evidence="1">
    <location>
        <begin position="1"/>
        <end position="20"/>
    </location>
</feature>
<dbReference type="RefSeq" id="WP_090240325.1">
    <property type="nucleotide sequence ID" value="NZ_CAXBNE010000179.1"/>
</dbReference>
<protein>
    <recommendedName>
        <fullName evidence="4">Lipoprotein</fullName>
    </recommendedName>
</protein>
<reference evidence="3" key="1">
    <citation type="submission" date="2016-10" db="EMBL/GenBank/DDBJ databases">
        <authorList>
            <person name="Varghese N."/>
            <person name="Submissions S."/>
        </authorList>
    </citation>
    <scope>NUCLEOTIDE SEQUENCE [LARGE SCALE GENOMIC DNA]</scope>
    <source>
        <strain evidence="3">LMG 24016</strain>
    </source>
</reference>
<evidence type="ECO:0000256" key="1">
    <source>
        <dbReference type="SAM" id="SignalP"/>
    </source>
</evidence>
<dbReference type="AlphaFoldDB" id="A0A1I3EQV5"/>
<evidence type="ECO:0000313" key="3">
    <source>
        <dbReference type="Proteomes" id="UP000243606"/>
    </source>
</evidence>
<evidence type="ECO:0008006" key="4">
    <source>
        <dbReference type="Google" id="ProtNLM"/>
    </source>
</evidence>
<keyword evidence="1" id="KW-0732">Signal</keyword>
<accession>A0A1I3EQV5</accession>
<evidence type="ECO:0000313" key="2">
    <source>
        <dbReference type="EMBL" id="SFI01308.1"/>
    </source>
</evidence>
<dbReference type="EMBL" id="FOQL01000001">
    <property type="protein sequence ID" value="SFI01308.1"/>
    <property type="molecule type" value="Genomic_DNA"/>
</dbReference>
<keyword evidence="3" id="KW-1185">Reference proteome</keyword>
<gene>
    <name evidence="2" type="ORF">SAMN05216206_1081</name>
</gene>